<accession>A0AAW9PW24</accession>
<dbReference type="AlphaFoldDB" id="A0AAW9PW24"/>
<protein>
    <submittedName>
        <fullName evidence="2">DUF3318 domain-containing protein</fullName>
    </submittedName>
</protein>
<dbReference type="EMBL" id="JAZBJZ010000118">
    <property type="protein sequence ID" value="MEE3719210.1"/>
    <property type="molecule type" value="Genomic_DNA"/>
</dbReference>
<dbReference type="Proteomes" id="UP001333818">
    <property type="component" value="Unassembled WGS sequence"/>
</dbReference>
<evidence type="ECO:0000313" key="3">
    <source>
        <dbReference type="Proteomes" id="UP001333818"/>
    </source>
</evidence>
<keyword evidence="1" id="KW-0812">Transmembrane</keyword>
<gene>
    <name evidence="2" type="ORF">V2H45_20910</name>
</gene>
<evidence type="ECO:0000313" key="2">
    <source>
        <dbReference type="EMBL" id="MEE3719210.1"/>
    </source>
</evidence>
<sequence>MPSPSSSLRNTFTKTESRRLQDLLPPELQAWVKIINADGVRPPLIACEEAGGDEVVILIDMLRWEQLAQDQRNLLFWHEVARVQNDTVPKDGWEVAALAVGLGGAVGELWVQNGLLFMLALGICGVAGFQLWRRGSSKKDIRHLIEADQGAIKLAMRNGYAMPAAYKSLGSSLKILLSEASKGRERTALEKRLDALRAEAARARRNYEN</sequence>
<reference evidence="2" key="1">
    <citation type="submission" date="2024-01" db="EMBL/GenBank/DDBJ databases">
        <title>Bank of Algae and Cyanobacteria of the Azores (BACA) strain genomes.</title>
        <authorList>
            <person name="Luz R."/>
            <person name="Cordeiro R."/>
            <person name="Fonseca A."/>
            <person name="Goncalves V."/>
        </authorList>
    </citation>
    <scope>NUCLEOTIDE SEQUENCE</scope>
    <source>
        <strain evidence="2">BACA0141</strain>
    </source>
</reference>
<dbReference type="Pfam" id="PF11780">
    <property type="entry name" value="DUF3318"/>
    <property type="match status" value="1"/>
</dbReference>
<comment type="caution">
    <text evidence="2">The sequence shown here is derived from an EMBL/GenBank/DDBJ whole genome shotgun (WGS) entry which is preliminary data.</text>
</comment>
<name>A0AAW9PW24_9CYAN</name>
<keyword evidence="3" id="KW-1185">Reference proteome</keyword>
<dbReference type="InterPro" id="IPR021751">
    <property type="entry name" value="DUF3318"/>
</dbReference>
<organism evidence="2 3">
    <name type="scientific">Tumidithrix elongata BACA0141</name>
    <dbReference type="NCBI Taxonomy" id="2716417"/>
    <lineage>
        <taxon>Bacteria</taxon>
        <taxon>Bacillati</taxon>
        <taxon>Cyanobacteriota</taxon>
        <taxon>Cyanophyceae</taxon>
        <taxon>Pseudanabaenales</taxon>
        <taxon>Pseudanabaenaceae</taxon>
        <taxon>Tumidithrix</taxon>
        <taxon>Tumidithrix elongata</taxon>
    </lineage>
</organism>
<proteinExistence type="predicted"/>
<evidence type="ECO:0000256" key="1">
    <source>
        <dbReference type="SAM" id="Phobius"/>
    </source>
</evidence>
<dbReference type="RefSeq" id="WP_330485646.1">
    <property type="nucleotide sequence ID" value="NZ_JAZBJZ010000118.1"/>
</dbReference>
<feature type="transmembrane region" description="Helical" evidence="1">
    <location>
        <begin position="110"/>
        <end position="132"/>
    </location>
</feature>
<keyword evidence="1" id="KW-1133">Transmembrane helix</keyword>
<keyword evidence="1" id="KW-0472">Membrane</keyword>